<dbReference type="AlphaFoldDB" id="A0A8S3U0H0"/>
<dbReference type="OrthoDB" id="2157184at2759"/>
<dbReference type="InterPro" id="IPR038774">
    <property type="entry name" value="CEP162-like"/>
</dbReference>
<proteinExistence type="inferred from homology"/>
<dbReference type="EMBL" id="CAJPWZ010002516">
    <property type="protein sequence ID" value="CAG2239363.1"/>
    <property type="molecule type" value="Genomic_DNA"/>
</dbReference>
<evidence type="ECO:0000256" key="4">
    <source>
        <dbReference type="ARBA" id="ARBA00022490"/>
    </source>
</evidence>
<evidence type="ECO:0000256" key="1">
    <source>
        <dbReference type="ARBA" id="ARBA00004114"/>
    </source>
</evidence>
<keyword evidence="11" id="KW-1185">Reference proteome</keyword>
<reference evidence="10" key="1">
    <citation type="submission" date="2021-03" db="EMBL/GenBank/DDBJ databases">
        <authorList>
            <person name="Bekaert M."/>
        </authorList>
    </citation>
    <scope>NUCLEOTIDE SEQUENCE</scope>
</reference>
<feature type="coiled-coil region" evidence="9">
    <location>
        <begin position="52"/>
        <end position="93"/>
    </location>
</feature>
<comment type="caution">
    <text evidence="10">The sequence shown here is derived from an EMBL/GenBank/DDBJ whole genome shotgun (WGS) entry which is preliminary data.</text>
</comment>
<accession>A0A8S3U0H0</accession>
<evidence type="ECO:0000313" key="11">
    <source>
        <dbReference type="Proteomes" id="UP000683360"/>
    </source>
</evidence>
<dbReference type="Proteomes" id="UP000683360">
    <property type="component" value="Unassembled WGS sequence"/>
</dbReference>
<evidence type="ECO:0000313" key="10">
    <source>
        <dbReference type="EMBL" id="CAG2239363.1"/>
    </source>
</evidence>
<comment type="subcellular location">
    <subcellularLocation>
        <location evidence="1">Cytoplasm</location>
        <location evidence="1">Cytoskeleton</location>
        <location evidence="1">Microtubule organizing center</location>
        <location evidence="1">Centrosome</location>
        <location evidence="1">Centriole</location>
    </subcellularLocation>
</comment>
<organism evidence="10 11">
    <name type="scientific">Mytilus edulis</name>
    <name type="common">Blue mussel</name>
    <dbReference type="NCBI Taxonomy" id="6550"/>
    <lineage>
        <taxon>Eukaryota</taxon>
        <taxon>Metazoa</taxon>
        <taxon>Spiralia</taxon>
        <taxon>Lophotrochozoa</taxon>
        <taxon>Mollusca</taxon>
        <taxon>Bivalvia</taxon>
        <taxon>Autobranchia</taxon>
        <taxon>Pteriomorphia</taxon>
        <taxon>Mytilida</taxon>
        <taxon>Mytiloidea</taxon>
        <taxon>Mytilidae</taxon>
        <taxon>Mytilinae</taxon>
        <taxon>Mytilus</taxon>
    </lineage>
</organism>
<dbReference type="PANTHER" id="PTHR34031:SF1">
    <property type="entry name" value="CENTROSOMAL PROTEIN OF 162 KDA"/>
    <property type="match status" value="1"/>
</dbReference>
<gene>
    <name evidence="10" type="ORF">MEDL_51711</name>
</gene>
<comment type="similarity">
    <text evidence="2">Belongs to the CEP162 family.</text>
</comment>
<keyword evidence="5" id="KW-0493">Microtubule</keyword>
<keyword evidence="8" id="KW-0206">Cytoskeleton</keyword>
<protein>
    <recommendedName>
        <fullName evidence="3">Centrosomal protein of 162 kDa</fullName>
    </recommendedName>
</protein>
<evidence type="ECO:0000256" key="3">
    <source>
        <dbReference type="ARBA" id="ARBA00021406"/>
    </source>
</evidence>
<name>A0A8S3U0H0_MYTED</name>
<keyword evidence="4" id="KW-0963">Cytoplasm</keyword>
<dbReference type="PANTHER" id="PTHR34031">
    <property type="entry name" value="CENTROSOMAL PROTEIN OF 162 KDA"/>
    <property type="match status" value="1"/>
</dbReference>
<evidence type="ECO:0000256" key="8">
    <source>
        <dbReference type="ARBA" id="ARBA00023212"/>
    </source>
</evidence>
<dbReference type="GO" id="GO:0060271">
    <property type="term" value="P:cilium assembly"/>
    <property type="evidence" value="ECO:0007669"/>
    <property type="project" value="TreeGrafter"/>
</dbReference>
<keyword evidence="7 9" id="KW-0175">Coiled coil</keyword>
<keyword evidence="6" id="KW-0970">Cilium biogenesis/degradation</keyword>
<evidence type="ECO:0000256" key="6">
    <source>
        <dbReference type="ARBA" id="ARBA00022794"/>
    </source>
</evidence>
<evidence type="ECO:0000256" key="7">
    <source>
        <dbReference type="ARBA" id="ARBA00023054"/>
    </source>
</evidence>
<evidence type="ECO:0000256" key="5">
    <source>
        <dbReference type="ARBA" id="ARBA00022701"/>
    </source>
</evidence>
<sequence length="166" mass="19749">MLRSVEQKNHTVKLQYKDRIKDLEAQLHLYKRPDDNSLQEYDHPHTCTLALQRELDSVRERYQKQVTELQAEINNLNIELNKTQTSQAEEEENYIRLALLLKGVSPKAVRTFFDKELPPTYLPSTLNKNYNTLYDLYLKRILNQTQWNLLLPKNGMYFICLHYCSS</sequence>
<dbReference type="GO" id="GO:0005879">
    <property type="term" value="C:axonemal microtubule"/>
    <property type="evidence" value="ECO:0007669"/>
    <property type="project" value="TreeGrafter"/>
</dbReference>
<dbReference type="GO" id="GO:0005814">
    <property type="term" value="C:centriole"/>
    <property type="evidence" value="ECO:0007669"/>
    <property type="project" value="UniProtKB-SubCell"/>
</dbReference>
<evidence type="ECO:0000256" key="9">
    <source>
        <dbReference type="SAM" id="Coils"/>
    </source>
</evidence>
<evidence type="ECO:0000256" key="2">
    <source>
        <dbReference type="ARBA" id="ARBA00009485"/>
    </source>
</evidence>